<name>A0A665VGK5_ECHNA</name>
<dbReference type="Pfam" id="PF04749">
    <property type="entry name" value="PLAC8"/>
    <property type="match status" value="1"/>
</dbReference>
<comment type="similarity">
    <text evidence="1">Belongs to the cornifelin family.</text>
</comment>
<sequence length="161" mass="17361">MFILLCCKVESAMAYPLTTWNTGLFDCFDDVKSCCYGFWCCPCLACTVSGKFGENRCLPLCDLCSPAITAACGIPLCAPPAALALRVGIRHKYGIQGSLCKDIATSCFCMWCSWCQMHRELKNRKKNVTVVNMQPAPVTMAPGPTAPVIFGGPPGVVVASY</sequence>
<reference evidence="2" key="1">
    <citation type="submission" date="2021-04" db="EMBL/GenBank/DDBJ databases">
        <authorList>
            <consortium name="Wellcome Sanger Institute Data Sharing"/>
        </authorList>
    </citation>
    <scope>NUCLEOTIDE SEQUENCE [LARGE SCALE GENOMIC DNA]</scope>
</reference>
<dbReference type="Proteomes" id="UP000472264">
    <property type="component" value="Chromosome 4"/>
</dbReference>
<organism evidence="2 3">
    <name type="scientific">Echeneis naucrates</name>
    <name type="common">Live sharksucker</name>
    <dbReference type="NCBI Taxonomy" id="173247"/>
    <lineage>
        <taxon>Eukaryota</taxon>
        <taxon>Metazoa</taxon>
        <taxon>Chordata</taxon>
        <taxon>Craniata</taxon>
        <taxon>Vertebrata</taxon>
        <taxon>Euteleostomi</taxon>
        <taxon>Actinopterygii</taxon>
        <taxon>Neopterygii</taxon>
        <taxon>Teleostei</taxon>
        <taxon>Neoteleostei</taxon>
        <taxon>Acanthomorphata</taxon>
        <taxon>Carangaria</taxon>
        <taxon>Carangiformes</taxon>
        <taxon>Echeneidae</taxon>
        <taxon>Echeneis</taxon>
    </lineage>
</organism>
<reference evidence="2" key="2">
    <citation type="submission" date="2025-08" db="UniProtKB">
        <authorList>
            <consortium name="Ensembl"/>
        </authorList>
    </citation>
    <scope>IDENTIFICATION</scope>
</reference>
<dbReference type="PANTHER" id="PTHR15907">
    <property type="entry name" value="DUF614 FAMILY PROTEIN-RELATED"/>
    <property type="match status" value="1"/>
</dbReference>
<dbReference type="OMA" id="ICSPAVM"/>
<evidence type="ECO:0000256" key="1">
    <source>
        <dbReference type="ARBA" id="ARBA00009024"/>
    </source>
</evidence>
<gene>
    <name evidence="2" type="primary">LOC115041822</name>
</gene>
<evidence type="ECO:0000313" key="3">
    <source>
        <dbReference type="Proteomes" id="UP000472264"/>
    </source>
</evidence>
<dbReference type="AlphaFoldDB" id="A0A665VGK5"/>
<protein>
    <submittedName>
        <fullName evidence="2">Uncharacterized protein</fullName>
    </submittedName>
</protein>
<dbReference type="InterPro" id="IPR006461">
    <property type="entry name" value="PLAC_motif_containing"/>
</dbReference>
<evidence type="ECO:0000313" key="2">
    <source>
        <dbReference type="Ensembl" id="ENSENLP00000030382.1"/>
    </source>
</evidence>
<accession>A0A665VGK5</accession>
<proteinExistence type="inferred from homology"/>
<keyword evidence="3" id="KW-1185">Reference proteome</keyword>
<dbReference type="Ensembl" id="ENSENLT00000031265.1">
    <property type="protein sequence ID" value="ENSENLP00000030382.1"/>
    <property type="gene ID" value="ENSENLG00000013484.1"/>
</dbReference>
<dbReference type="NCBIfam" id="TIGR01571">
    <property type="entry name" value="A_thal_Cys_rich"/>
    <property type="match status" value="1"/>
</dbReference>
<dbReference type="InParanoid" id="A0A665VGK5"/>
<reference evidence="2" key="3">
    <citation type="submission" date="2025-09" db="UniProtKB">
        <authorList>
            <consortium name="Ensembl"/>
        </authorList>
    </citation>
    <scope>IDENTIFICATION</scope>
</reference>